<gene>
    <name evidence="1" type="ORF">TIFTF001_024456</name>
</gene>
<name>A0AA88AVQ3_FICCA</name>
<organism evidence="1 2">
    <name type="scientific">Ficus carica</name>
    <name type="common">Common fig</name>
    <dbReference type="NCBI Taxonomy" id="3494"/>
    <lineage>
        <taxon>Eukaryota</taxon>
        <taxon>Viridiplantae</taxon>
        <taxon>Streptophyta</taxon>
        <taxon>Embryophyta</taxon>
        <taxon>Tracheophyta</taxon>
        <taxon>Spermatophyta</taxon>
        <taxon>Magnoliopsida</taxon>
        <taxon>eudicotyledons</taxon>
        <taxon>Gunneridae</taxon>
        <taxon>Pentapetalae</taxon>
        <taxon>rosids</taxon>
        <taxon>fabids</taxon>
        <taxon>Rosales</taxon>
        <taxon>Moraceae</taxon>
        <taxon>Ficeae</taxon>
        <taxon>Ficus</taxon>
    </lineage>
</organism>
<evidence type="ECO:0000313" key="2">
    <source>
        <dbReference type="Proteomes" id="UP001187192"/>
    </source>
</evidence>
<comment type="caution">
    <text evidence="1">The sequence shown here is derived from an EMBL/GenBank/DDBJ whole genome shotgun (WGS) entry which is preliminary data.</text>
</comment>
<proteinExistence type="predicted"/>
<protein>
    <submittedName>
        <fullName evidence="1">Uncharacterized protein</fullName>
    </submittedName>
</protein>
<reference evidence="1" key="1">
    <citation type="submission" date="2023-07" db="EMBL/GenBank/DDBJ databases">
        <title>draft genome sequence of fig (Ficus carica).</title>
        <authorList>
            <person name="Takahashi T."/>
            <person name="Nishimura K."/>
        </authorList>
    </citation>
    <scope>NUCLEOTIDE SEQUENCE</scope>
</reference>
<dbReference type="Proteomes" id="UP001187192">
    <property type="component" value="Unassembled WGS sequence"/>
</dbReference>
<accession>A0AA88AVQ3</accession>
<dbReference type="EMBL" id="BTGU01000056">
    <property type="protein sequence ID" value="GMN55333.1"/>
    <property type="molecule type" value="Genomic_DNA"/>
</dbReference>
<dbReference type="AlphaFoldDB" id="A0AA88AVQ3"/>
<sequence length="175" mass="19547">MSFIEQDRTCSCTGEGTALVGTINQERRTEDVVCYEVCYVMYDVTLRRTCSLIMNHMVSYLPAIPGTRLWKDGAADCFSMYGNELPRVVLIRIRSARIRQLEHLRRRATADERPVAAHICWLAAGCSGPFIRCSLHSGFLCPGSHATAPVWRAVACSQAVSSWNEGCVTVRFLLL</sequence>
<evidence type="ECO:0000313" key="1">
    <source>
        <dbReference type="EMBL" id="GMN55333.1"/>
    </source>
</evidence>
<keyword evidence="2" id="KW-1185">Reference proteome</keyword>